<reference evidence="2 3" key="1">
    <citation type="journal article" date="2016" name="Nat. Commun.">
        <title>Ectomycorrhizal ecology is imprinted in the genome of the dominant symbiotic fungus Cenococcum geophilum.</title>
        <authorList>
            <consortium name="DOE Joint Genome Institute"/>
            <person name="Peter M."/>
            <person name="Kohler A."/>
            <person name="Ohm R.A."/>
            <person name="Kuo A."/>
            <person name="Krutzmann J."/>
            <person name="Morin E."/>
            <person name="Arend M."/>
            <person name="Barry K.W."/>
            <person name="Binder M."/>
            <person name="Choi C."/>
            <person name="Clum A."/>
            <person name="Copeland A."/>
            <person name="Grisel N."/>
            <person name="Haridas S."/>
            <person name="Kipfer T."/>
            <person name="LaButti K."/>
            <person name="Lindquist E."/>
            <person name="Lipzen A."/>
            <person name="Maire R."/>
            <person name="Meier B."/>
            <person name="Mihaltcheva S."/>
            <person name="Molinier V."/>
            <person name="Murat C."/>
            <person name="Poggeler S."/>
            <person name="Quandt C.A."/>
            <person name="Sperisen C."/>
            <person name="Tritt A."/>
            <person name="Tisserant E."/>
            <person name="Crous P.W."/>
            <person name="Henrissat B."/>
            <person name="Nehls U."/>
            <person name="Egli S."/>
            <person name="Spatafora J.W."/>
            <person name="Grigoriev I.V."/>
            <person name="Martin F.M."/>
        </authorList>
    </citation>
    <scope>NUCLEOTIDE SEQUENCE [LARGE SCALE GENOMIC DNA]</scope>
    <source>
        <strain evidence="2 3">CBS 459.81</strain>
    </source>
</reference>
<gene>
    <name evidence="2" type="ORF">K432DRAFT_312789</name>
</gene>
<accession>A0A8E2DXJ2</accession>
<dbReference type="PANTHER" id="PTHR12110">
    <property type="entry name" value="HYDROXYPYRUVATE ISOMERASE"/>
    <property type="match status" value="1"/>
</dbReference>
<evidence type="ECO:0000313" key="3">
    <source>
        <dbReference type="Proteomes" id="UP000250266"/>
    </source>
</evidence>
<evidence type="ECO:0000313" key="2">
    <source>
        <dbReference type="EMBL" id="OCK73440.1"/>
    </source>
</evidence>
<dbReference type="SUPFAM" id="SSF51658">
    <property type="entry name" value="Xylose isomerase-like"/>
    <property type="match status" value="1"/>
</dbReference>
<dbReference type="AlphaFoldDB" id="A0A8E2DXJ2"/>
<evidence type="ECO:0000259" key="1">
    <source>
        <dbReference type="Pfam" id="PF01261"/>
    </source>
</evidence>
<organism evidence="2 3">
    <name type="scientific">Lepidopterella palustris CBS 459.81</name>
    <dbReference type="NCBI Taxonomy" id="1314670"/>
    <lineage>
        <taxon>Eukaryota</taxon>
        <taxon>Fungi</taxon>
        <taxon>Dikarya</taxon>
        <taxon>Ascomycota</taxon>
        <taxon>Pezizomycotina</taxon>
        <taxon>Dothideomycetes</taxon>
        <taxon>Pleosporomycetidae</taxon>
        <taxon>Mytilinidiales</taxon>
        <taxon>Argynnaceae</taxon>
        <taxon>Lepidopterella</taxon>
    </lineage>
</organism>
<keyword evidence="2" id="KW-0413">Isomerase</keyword>
<dbReference type="Pfam" id="PF01261">
    <property type="entry name" value="AP_endonuc_2"/>
    <property type="match status" value="1"/>
</dbReference>
<dbReference type="InterPro" id="IPR036237">
    <property type="entry name" value="Xyl_isomerase-like_sf"/>
</dbReference>
<keyword evidence="3" id="KW-1185">Reference proteome</keyword>
<dbReference type="OrthoDB" id="5360893at2759"/>
<dbReference type="GO" id="GO:0016853">
    <property type="term" value="F:isomerase activity"/>
    <property type="evidence" value="ECO:0007669"/>
    <property type="project" value="UniProtKB-KW"/>
</dbReference>
<dbReference type="InterPro" id="IPR013022">
    <property type="entry name" value="Xyl_isomerase-like_TIM-brl"/>
</dbReference>
<dbReference type="InterPro" id="IPR050312">
    <property type="entry name" value="IolE/XylAMocC-like"/>
</dbReference>
<proteinExistence type="predicted"/>
<feature type="domain" description="Xylose isomerase-like TIM barrel" evidence="1">
    <location>
        <begin position="36"/>
        <end position="334"/>
    </location>
</feature>
<sequence>MTESRQNVAFPLSIATSSLNPFPAKSEPPYDLVSKLRAISQAKFQAIELAFPDFLSFAQQHFGRKVDDHDWDNLCIAAKEVRGHCKELRLHIMMLQPFSNFEGWKTDTEEWVKKREDAFERAEGWIRIMEELGTDMLQVGSTDSPNIKNDKNYLALDLAQLADMLAEHNMRLAYENWCWATAAPTWREVYDLVVATDRPNIGLCLDTFQTAAGEWGDPTTESGRLEGISQSELEGKFQKSLESLSSTIPPDRIYLLQVSDAYKPPKPLYPEPDDSGMRPRGRWSGAFRPMPGKPGGYLPIVEVAKAVKGTGFKGWFSIEVFDSGPTGEGRHLGDMGAEAEEIMRLSRKFVEQVQQS</sequence>
<dbReference type="PANTHER" id="PTHR12110:SF56">
    <property type="entry name" value="DEHYDRATASE, PUTATIVE (AFU_ORTHOLOGUE AFUA_6G08740)-RELATED"/>
    <property type="match status" value="1"/>
</dbReference>
<dbReference type="EMBL" id="KV745775">
    <property type="protein sequence ID" value="OCK73440.1"/>
    <property type="molecule type" value="Genomic_DNA"/>
</dbReference>
<dbReference type="Gene3D" id="3.20.20.150">
    <property type="entry name" value="Divalent-metal-dependent TIM barrel enzymes"/>
    <property type="match status" value="1"/>
</dbReference>
<dbReference type="Proteomes" id="UP000250266">
    <property type="component" value="Unassembled WGS sequence"/>
</dbReference>
<name>A0A8E2DXJ2_9PEZI</name>
<protein>
    <submittedName>
        <fullName evidence="2">Xylose isomerase-like protein</fullName>
    </submittedName>
</protein>